<evidence type="ECO:0000256" key="1">
    <source>
        <dbReference type="SAM" id="MobiDB-lite"/>
    </source>
</evidence>
<reference evidence="2 3" key="1">
    <citation type="submission" date="2015-06" db="EMBL/GenBank/DDBJ databases">
        <title>Survival trade-offs in plant roots during colonization by closely related pathogenic and mutualistic fungi.</title>
        <authorList>
            <person name="Hacquard S."/>
            <person name="Kracher B."/>
            <person name="Hiruma K."/>
            <person name="Weinman A."/>
            <person name="Muench P."/>
            <person name="Garrido Oter R."/>
            <person name="Ver Loren van Themaat E."/>
            <person name="Dallerey J.-F."/>
            <person name="Damm U."/>
            <person name="Henrissat B."/>
            <person name="Lespinet O."/>
            <person name="Thon M."/>
            <person name="Kemen E."/>
            <person name="McHardy A.C."/>
            <person name="Schulze-Lefert P."/>
            <person name="O'Connell R.J."/>
        </authorList>
    </citation>
    <scope>NUCLEOTIDE SEQUENCE [LARGE SCALE GENOMIC DNA]</scope>
    <source>
        <strain evidence="2 3">MAFF 238704</strain>
    </source>
</reference>
<keyword evidence="3" id="KW-1185">Reference proteome</keyword>
<evidence type="ECO:0000313" key="2">
    <source>
        <dbReference type="EMBL" id="KZL80635.1"/>
    </source>
</evidence>
<dbReference type="Proteomes" id="UP000076584">
    <property type="component" value="Unassembled WGS sequence"/>
</dbReference>
<dbReference type="AlphaFoldDB" id="A0A161W0U6"/>
<feature type="compositionally biased region" description="Basic and acidic residues" evidence="1">
    <location>
        <begin position="251"/>
        <end position="261"/>
    </location>
</feature>
<protein>
    <submittedName>
        <fullName evidence="2">Uncharacterized protein</fullName>
    </submittedName>
</protein>
<organism evidence="2 3">
    <name type="scientific">Colletotrichum incanum</name>
    <name type="common">Soybean anthracnose fungus</name>
    <dbReference type="NCBI Taxonomy" id="1573173"/>
    <lineage>
        <taxon>Eukaryota</taxon>
        <taxon>Fungi</taxon>
        <taxon>Dikarya</taxon>
        <taxon>Ascomycota</taxon>
        <taxon>Pezizomycotina</taxon>
        <taxon>Sordariomycetes</taxon>
        <taxon>Hypocreomycetidae</taxon>
        <taxon>Glomerellales</taxon>
        <taxon>Glomerellaceae</taxon>
        <taxon>Colletotrichum</taxon>
        <taxon>Colletotrichum spaethianum species complex</taxon>
    </lineage>
</organism>
<gene>
    <name evidence="2" type="ORF">CI238_08339</name>
</gene>
<evidence type="ECO:0000313" key="3">
    <source>
        <dbReference type="Proteomes" id="UP000076584"/>
    </source>
</evidence>
<dbReference type="EMBL" id="LFIW01001839">
    <property type="protein sequence ID" value="KZL80635.1"/>
    <property type="molecule type" value="Genomic_DNA"/>
</dbReference>
<comment type="caution">
    <text evidence="2">The sequence shown here is derived from an EMBL/GenBank/DDBJ whole genome shotgun (WGS) entry which is preliminary data.</text>
</comment>
<accession>A0A161W0U6</accession>
<feature type="region of interest" description="Disordered" evidence="1">
    <location>
        <begin position="237"/>
        <end position="264"/>
    </location>
</feature>
<proteinExistence type="predicted"/>
<feature type="region of interest" description="Disordered" evidence="1">
    <location>
        <begin position="1"/>
        <end position="36"/>
    </location>
</feature>
<sequence>MPLGSETPPDPAWLPFLPAISGDGNHGEEGEQPAPVAPMAPMAPMEPVKNRAMDRFFFLDIPDPHGGLLAFEADGWFDPYPEDLPSGPAAAGASAAVPAAMDGGDDDFDILFGDFATSISADDPDSSDPAAGFTQALASEEPAAAIAGPATLPAPALPPAPAIPAPNPVSATAPVIGLPSGSGLLPVPGQPYAMGQLPASTPHAVATPGNPAHPAPCAGQGLRPPGFRVQNNLVLRHDWPQGPLNPPQKHRVYERSDRPKPPQDNSAWCNSCEHWLWAPCFERTPLGARDTSRCCNRCHWRKRRELGLYEWMRLAQPRMLHLIRRDPGYSA</sequence>
<name>A0A161W0U6_COLIC</name>